<feature type="domain" description="Band 7" evidence="8">
    <location>
        <begin position="79"/>
        <end position="239"/>
    </location>
</feature>
<dbReference type="PANTHER" id="PTHR43327:SF2">
    <property type="entry name" value="MODULATOR OF FTSH PROTEASE HFLK"/>
    <property type="match status" value="1"/>
</dbReference>
<sequence length="387" mass="42116">MAWNEPGGSGKDPWGSQGGDQGPPDLDELARKFQQKLGGLFGGKGGGESGSGGGRGGGGASRIGLGLVLGALVAVWVFSGIYIVAPAERAVVLQFGRYVKTTGPGPHWVPRFIQTVEKVNVEQIRNIQRQASMLTQDENIISVALAVQYRVKDIKDYVFLVRDPDLTLREATESAVREVIGKSKLDFALTEGRSEIMTRTETLIQEILDRYGTGLQITSVNLQDAQPPEQVQGAFEDAIKAREDEQRLKNEAEAYANEIVPVARGNAARQLEEANAYKAQVIAQAEGEASRFEQLLTEYRKSPAVTRQRLYLETMESVLANSSKVMVDVEGGNNLMYLPLDQLMQRGAEAQARQEGDALSPTGGAAIGSREAESRGREELRSRRGVR</sequence>
<organism evidence="9 10">
    <name type="scientific">Thioalbus denitrificans</name>
    <dbReference type="NCBI Taxonomy" id="547122"/>
    <lineage>
        <taxon>Bacteria</taxon>
        <taxon>Pseudomonadati</taxon>
        <taxon>Pseudomonadota</taxon>
        <taxon>Gammaproteobacteria</taxon>
        <taxon>Chromatiales</taxon>
        <taxon>Ectothiorhodospiraceae</taxon>
        <taxon>Thioalbus</taxon>
    </lineage>
</organism>
<dbReference type="CDD" id="cd03404">
    <property type="entry name" value="SPFH_HflK"/>
    <property type="match status" value="1"/>
</dbReference>
<dbReference type="EMBL" id="QPJY01000011">
    <property type="protein sequence ID" value="RCX26141.1"/>
    <property type="molecule type" value="Genomic_DNA"/>
</dbReference>
<dbReference type="SMART" id="SM00244">
    <property type="entry name" value="PHB"/>
    <property type="match status" value="1"/>
</dbReference>
<evidence type="ECO:0000256" key="4">
    <source>
        <dbReference type="ARBA" id="ARBA00022989"/>
    </source>
</evidence>
<feature type="transmembrane region" description="Helical" evidence="6">
    <location>
        <begin position="63"/>
        <end position="85"/>
    </location>
</feature>
<dbReference type="GO" id="GO:0006508">
    <property type="term" value="P:proteolysis"/>
    <property type="evidence" value="ECO:0007669"/>
    <property type="project" value="UniProtKB-KW"/>
</dbReference>
<dbReference type="Pfam" id="PF12221">
    <property type="entry name" value="HflK_N"/>
    <property type="match status" value="1"/>
</dbReference>
<dbReference type="PANTHER" id="PTHR43327">
    <property type="entry name" value="STOMATIN-LIKE PROTEIN 2, MITOCHONDRIAL"/>
    <property type="match status" value="1"/>
</dbReference>
<keyword evidence="4 6" id="KW-1133">Transmembrane helix</keyword>
<keyword evidence="9" id="KW-0645">Protease</keyword>
<dbReference type="SUPFAM" id="SSF117892">
    <property type="entry name" value="Band 7/SPFH domain"/>
    <property type="match status" value="1"/>
</dbReference>
<dbReference type="PRINTS" id="PR00721">
    <property type="entry name" value="STOMATIN"/>
</dbReference>
<dbReference type="InterPro" id="IPR036013">
    <property type="entry name" value="Band_7/SPFH_dom_sf"/>
</dbReference>
<dbReference type="GO" id="GO:0008233">
    <property type="term" value="F:peptidase activity"/>
    <property type="evidence" value="ECO:0007669"/>
    <property type="project" value="UniProtKB-KW"/>
</dbReference>
<feature type="region of interest" description="Disordered" evidence="7">
    <location>
        <begin position="1"/>
        <end position="29"/>
    </location>
</feature>
<dbReference type="InterPro" id="IPR001972">
    <property type="entry name" value="Stomatin_HflK_fam"/>
</dbReference>
<evidence type="ECO:0000313" key="9">
    <source>
        <dbReference type="EMBL" id="RCX26141.1"/>
    </source>
</evidence>
<name>A0A369BXT4_9GAMM</name>
<accession>A0A369BXT4</accession>
<keyword evidence="3 6" id="KW-0812">Transmembrane</keyword>
<reference evidence="9 10" key="1">
    <citation type="submission" date="2018-07" db="EMBL/GenBank/DDBJ databases">
        <title>Genomic Encyclopedia of Type Strains, Phase IV (KMG-IV): sequencing the most valuable type-strain genomes for metagenomic binning, comparative biology and taxonomic classification.</title>
        <authorList>
            <person name="Goeker M."/>
        </authorList>
    </citation>
    <scope>NUCLEOTIDE SEQUENCE [LARGE SCALE GENOMIC DNA]</scope>
    <source>
        <strain evidence="9 10">DSM 26407</strain>
    </source>
</reference>
<feature type="compositionally biased region" description="Basic and acidic residues" evidence="7">
    <location>
        <begin position="370"/>
        <end position="387"/>
    </location>
</feature>
<dbReference type="NCBIfam" id="TIGR01933">
    <property type="entry name" value="hflK"/>
    <property type="match status" value="1"/>
</dbReference>
<evidence type="ECO:0000256" key="1">
    <source>
        <dbReference type="ARBA" id="ARBA00004167"/>
    </source>
</evidence>
<dbReference type="Pfam" id="PF01145">
    <property type="entry name" value="Band_7"/>
    <property type="match status" value="1"/>
</dbReference>
<evidence type="ECO:0000256" key="2">
    <source>
        <dbReference type="ARBA" id="ARBA00006971"/>
    </source>
</evidence>
<evidence type="ECO:0000256" key="5">
    <source>
        <dbReference type="ARBA" id="ARBA00023136"/>
    </source>
</evidence>
<dbReference type="InterPro" id="IPR050710">
    <property type="entry name" value="Band7/mec-2_domain"/>
</dbReference>
<dbReference type="RefSeq" id="WP_114280825.1">
    <property type="nucleotide sequence ID" value="NZ_QPJY01000011.1"/>
</dbReference>
<dbReference type="Proteomes" id="UP000252707">
    <property type="component" value="Unassembled WGS sequence"/>
</dbReference>
<evidence type="ECO:0000256" key="7">
    <source>
        <dbReference type="SAM" id="MobiDB-lite"/>
    </source>
</evidence>
<keyword evidence="5 6" id="KW-0472">Membrane</keyword>
<dbReference type="OrthoDB" id="9779595at2"/>
<dbReference type="Gene3D" id="3.30.479.30">
    <property type="entry name" value="Band 7 domain"/>
    <property type="match status" value="1"/>
</dbReference>
<gene>
    <name evidence="9" type="ORF">DFQ59_11115</name>
</gene>
<comment type="subunit">
    <text evidence="6">HflC and HflK may interact to form a multimeric complex.</text>
</comment>
<dbReference type="InterPro" id="IPR010201">
    <property type="entry name" value="HflK"/>
</dbReference>
<proteinExistence type="inferred from homology"/>
<feature type="region of interest" description="Disordered" evidence="7">
    <location>
        <begin position="348"/>
        <end position="387"/>
    </location>
</feature>
<protein>
    <recommendedName>
        <fullName evidence="6">Protein HflK</fullName>
    </recommendedName>
</protein>
<comment type="subcellular location">
    <subcellularLocation>
        <location evidence="1">Membrane</location>
        <topology evidence="1">Single-pass membrane protein</topology>
    </subcellularLocation>
</comment>
<evidence type="ECO:0000256" key="6">
    <source>
        <dbReference type="RuleBase" id="RU364113"/>
    </source>
</evidence>
<dbReference type="GO" id="GO:0016020">
    <property type="term" value="C:membrane"/>
    <property type="evidence" value="ECO:0007669"/>
    <property type="project" value="UniProtKB-SubCell"/>
</dbReference>
<evidence type="ECO:0000259" key="8">
    <source>
        <dbReference type="SMART" id="SM00244"/>
    </source>
</evidence>
<evidence type="ECO:0000313" key="10">
    <source>
        <dbReference type="Proteomes" id="UP000252707"/>
    </source>
</evidence>
<comment type="caution">
    <text evidence="9">The sequence shown here is derived from an EMBL/GenBank/DDBJ whole genome shotgun (WGS) entry which is preliminary data.</text>
</comment>
<comment type="similarity">
    <text evidence="2 6">Belongs to the band 7/mec-2 family. HflK subfamily.</text>
</comment>
<dbReference type="InterPro" id="IPR020980">
    <property type="entry name" value="Membrane_HflK_N"/>
</dbReference>
<evidence type="ECO:0000256" key="3">
    <source>
        <dbReference type="ARBA" id="ARBA00022692"/>
    </source>
</evidence>
<dbReference type="InterPro" id="IPR001107">
    <property type="entry name" value="Band_7"/>
</dbReference>
<keyword evidence="10" id="KW-1185">Reference proteome</keyword>
<dbReference type="AlphaFoldDB" id="A0A369BXT4"/>
<keyword evidence="9" id="KW-0378">Hydrolase</keyword>
<comment type="function">
    <text evidence="6">HflC and HflK could encode or regulate a protease.</text>
</comment>